<dbReference type="AlphaFoldDB" id="A0ABD0S5N7"/>
<sequence length="150" mass="17240">MKESEGLTTVGPQRRGGHRGKRQAEDHAEEHGADDNDMKMKLFRLMYETVRDSDLKVKRAELINSYYTNSSGFEIGYLLGDVTDKFNIMSDISSTLKRLYDSWKPIEHINAYEQIANQAIEISHLIEIIRSANKKGQSENTEKKDENEET</sequence>
<feature type="compositionally biased region" description="Polar residues" evidence="1">
    <location>
        <begin position="1"/>
        <end position="11"/>
    </location>
</feature>
<proteinExistence type="predicted"/>
<feature type="compositionally biased region" description="Basic and acidic residues" evidence="1">
    <location>
        <begin position="22"/>
        <end position="33"/>
    </location>
</feature>
<feature type="region of interest" description="Disordered" evidence="1">
    <location>
        <begin position="1"/>
        <end position="33"/>
    </location>
</feature>
<accession>A0ABD0S5N7</accession>
<dbReference type="EMBL" id="JBEDNZ010000030">
    <property type="protein sequence ID" value="KAL0809001.1"/>
    <property type="molecule type" value="Genomic_DNA"/>
</dbReference>
<evidence type="ECO:0000313" key="2">
    <source>
        <dbReference type="EMBL" id="KAL0809001.1"/>
    </source>
</evidence>
<evidence type="ECO:0000313" key="3">
    <source>
        <dbReference type="Proteomes" id="UP001549921"/>
    </source>
</evidence>
<protein>
    <submittedName>
        <fullName evidence="2">Uncharacterized protein</fullName>
    </submittedName>
</protein>
<gene>
    <name evidence="2" type="ORF">ABMA28_012651</name>
</gene>
<reference evidence="2 3" key="1">
    <citation type="submission" date="2024-06" db="EMBL/GenBank/DDBJ databases">
        <title>A chromosome-level genome assembly of beet webworm, Loxostege sticticalis.</title>
        <authorList>
            <person name="Zhang Y."/>
        </authorList>
    </citation>
    <scope>NUCLEOTIDE SEQUENCE [LARGE SCALE GENOMIC DNA]</scope>
    <source>
        <strain evidence="2">AQ028</strain>
        <tissue evidence="2">Male pupae</tissue>
    </source>
</reference>
<organism evidence="2 3">
    <name type="scientific">Loxostege sticticalis</name>
    <name type="common">Beet webworm moth</name>
    <dbReference type="NCBI Taxonomy" id="481309"/>
    <lineage>
        <taxon>Eukaryota</taxon>
        <taxon>Metazoa</taxon>
        <taxon>Ecdysozoa</taxon>
        <taxon>Arthropoda</taxon>
        <taxon>Hexapoda</taxon>
        <taxon>Insecta</taxon>
        <taxon>Pterygota</taxon>
        <taxon>Neoptera</taxon>
        <taxon>Endopterygota</taxon>
        <taxon>Lepidoptera</taxon>
        <taxon>Glossata</taxon>
        <taxon>Ditrysia</taxon>
        <taxon>Pyraloidea</taxon>
        <taxon>Crambidae</taxon>
        <taxon>Pyraustinae</taxon>
        <taxon>Loxostege</taxon>
    </lineage>
</organism>
<evidence type="ECO:0000256" key="1">
    <source>
        <dbReference type="SAM" id="MobiDB-lite"/>
    </source>
</evidence>
<name>A0ABD0S5N7_LOXSC</name>
<dbReference type="Proteomes" id="UP001549921">
    <property type="component" value="Unassembled WGS sequence"/>
</dbReference>
<comment type="caution">
    <text evidence="2">The sequence shown here is derived from an EMBL/GenBank/DDBJ whole genome shotgun (WGS) entry which is preliminary data.</text>
</comment>